<evidence type="ECO:0000313" key="4">
    <source>
        <dbReference type="Proteomes" id="UP000093432"/>
    </source>
</evidence>
<dbReference type="Pfam" id="PF07591">
    <property type="entry name" value="PT-HINT"/>
    <property type="match status" value="1"/>
</dbReference>
<dbReference type="PROSITE" id="PS50817">
    <property type="entry name" value="INTEIN_N_TER"/>
    <property type="match status" value="1"/>
</dbReference>
<reference evidence="4" key="1">
    <citation type="submission" date="2016-07" db="EMBL/GenBank/DDBJ databases">
        <authorList>
            <person name="Florea S."/>
            <person name="Webb J.S."/>
            <person name="Jaromczyk J."/>
            <person name="Schardl C.L."/>
        </authorList>
    </citation>
    <scope>NUCLEOTIDE SEQUENCE [LARGE SCALE GENOMIC DNA]</scope>
    <source>
        <strain evidence="4">CC-VM-7</strain>
    </source>
</reference>
<dbReference type="PANTHER" id="PTHR32305:SF15">
    <property type="entry name" value="PROTEIN RHSA-RELATED"/>
    <property type="match status" value="1"/>
</dbReference>
<evidence type="ECO:0000256" key="1">
    <source>
        <dbReference type="SAM" id="SignalP"/>
    </source>
</evidence>
<dbReference type="SMART" id="SM00306">
    <property type="entry name" value="HintN"/>
    <property type="match status" value="1"/>
</dbReference>
<dbReference type="InterPro" id="IPR045619">
    <property type="entry name" value="DUF6443"/>
</dbReference>
<gene>
    <name evidence="3" type="ORF">BBI00_11350</name>
</gene>
<organism evidence="3 4">
    <name type="scientific">Chryseobacterium arthrosphaerae</name>
    <dbReference type="NCBI Taxonomy" id="651561"/>
    <lineage>
        <taxon>Bacteria</taxon>
        <taxon>Pseudomonadati</taxon>
        <taxon>Bacteroidota</taxon>
        <taxon>Flavobacteriia</taxon>
        <taxon>Flavobacteriales</taxon>
        <taxon>Weeksellaceae</taxon>
        <taxon>Chryseobacterium group</taxon>
        <taxon>Chryseobacterium</taxon>
    </lineage>
</organism>
<dbReference type="GO" id="GO:0016539">
    <property type="term" value="P:intein-mediated protein splicing"/>
    <property type="evidence" value="ECO:0007669"/>
    <property type="project" value="InterPro"/>
</dbReference>
<dbReference type="NCBIfam" id="TIGR01443">
    <property type="entry name" value="intein_Cterm"/>
    <property type="match status" value="1"/>
</dbReference>
<proteinExistence type="predicted"/>
<keyword evidence="1" id="KW-0732">Signal</keyword>
<dbReference type="InterPro" id="IPR003587">
    <property type="entry name" value="Hint_dom_N"/>
</dbReference>
<accession>A0A1B8ZTI8</accession>
<dbReference type="InterPro" id="IPR030934">
    <property type="entry name" value="Intein_C"/>
</dbReference>
<dbReference type="InterPro" id="IPR036844">
    <property type="entry name" value="Hint_dom_sf"/>
</dbReference>
<dbReference type="OrthoDB" id="2972467at2"/>
<dbReference type="EMBL" id="MAYG01000001">
    <property type="protein sequence ID" value="OCA74891.1"/>
    <property type="molecule type" value="Genomic_DNA"/>
</dbReference>
<dbReference type="InterPro" id="IPR006141">
    <property type="entry name" value="Intein_N"/>
</dbReference>
<dbReference type="Proteomes" id="UP000093432">
    <property type="component" value="Unassembled WGS sequence"/>
</dbReference>
<dbReference type="SUPFAM" id="SSF51294">
    <property type="entry name" value="Hedgehog/intein (Hint) domain"/>
    <property type="match status" value="1"/>
</dbReference>
<dbReference type="Pfam" id="PF20041">
    <property type="entry name" value="DUF6443"/>
    <property type="match status" value="1"/>
</dbReference>
<dbReference type="CDD" id="cd00081">
    <property type="entry name" value="Hint"/>
    <property type="match status" value="1"/>
</dbReference>
<dbReference type="RefSeq" id="WP_065398874.1">
    <property type="nucleotide sequence ID" value="NZ_MAYG01000001.1"/>
</dbReference>
<dbReference type="NCBIfam" id="TIGR01445">
    <property type="entry name" value="intein_Nterm"/>
    <property type="match status" value="1"/>
</dbReference>
<sequence length="1347" mass="152271">MKKIVFIGSFLMTFGQIFAQSISPSNTKNYIYTKDCLDADCIKKAETVQYFDGLGRPKQIVGVKASPTQKDVVGHIEYDADGRISKSYLPVPQTGTQNGAIYENPLNNAANPEIYGAEKIYSKQVLENFPLARVKETYNVGNAWSDKPVRYGYSTNTSASEVKKYGISTSWAENRTDSQLSFSGAYYPVNSLMKTSVTDEDGNVMTEYKNGKNQVILIRKNDGAHNLDTYYLYNEYNQLTFVIPPLASVLTIIDETKQNSLCYQYRYDEFGRLVEKKVPGKGWEYMVYDKQDRLVATQDAELKKKGQWLYNKYDLLGRVAITGVSTGGERSQEQNIVNGYGSNSVNRINTAFFERQGMDVYYDNPDTTYPNSTKWVTLLSLNYYDTYPPLPSGMIIPAQILGQDVLSQDAQNSSISTKSLPTASYVKNVEDDRWTRMYSFYDTKGRSIGVYSANYLGGYTITETEVDFMGVTQRSITKHKRTNVDIEKTVTETFEYDPQSRLLAHKHQVDSNPVEILTQNTYNELSQVKNKKVGGTSTVGSVQDIDYAYNIRGWMTKINDPKNLNGKLFGYEIKYNQVEGLQTPNAEYTDLQVKPRYNGNIAEVDWKTASTPNDNLRRYGYTYDAANRLLAGFYQRDDNPSAQEYYEKVDYDLNGNITKLKRTGAKANETVAAAIDNLTYDYAGNRLLTITDSSMDYRGYPDTSANTNVMTYYEENGNLKSQKDKGILDIKYNYLDLPNYITFDKTYIPRFILEGNERVNVNTRYLYRADGVKLSKTYTYGSGKTNLETSSITDYLDGFQYERISTGGKLDQPVSLKFVPTSEGYYDFENSRYIYNYKDHLGNVRLSYYKNTNGNMEVLEENNYYPFGLKHNGYNLMAGNPGYRYGYNGHELQDETGWYDYSFRNYMPDIGRFGVIDPLADTTLQSYSYASNNPILFIDFLGLKSTPPNNSNGYSIGQVWTDGEGWWQRVDSGWKNTKTNEMAVDEIELSGGGGGGSGFSLAGIISSAIISMGDSVNSMLTSAFFGLSSNQSMRNYQQNLSNFQLAVKNSKAAQSTEEAERFLFLELPASFAGGELISLGWRAANLSRFICRPLGNLSKGLIKLCFREGTLVATEKGSKKIEDIQEGDLVWSYNEETGKKELKKVVELSRNTSSSLVKISVNGTEITCTPEHPFYVNGNWVEAKDLIQGMLLTTLDGKTSPVESIKFLDEKVKVYNFEVEGNHNYYVSEKGILVHNDCHFTNELLGYVGKYTQVFDGSVNMGWLTGDIMEVQVSGIVRANSAPKNAVFKALTEGAESMARKYGMSEVRIQFNMVMNQNLKHNSLWAREYGYFFSREGDTVFWEKVLH</sequence>
<dbReference type="Gene3D" id="2.180.10.10">
    <property type="entry name" value="RHS repeat-associated core"/>
    <property type="match status" value="1"/>
</dbReference>
<dbReference type="InterPro" id="IPR050708">
    <property type="entry name" value="T6SS_VgrG/RHS"/>
</dbReference>
<feature type="signal peptide" evidence="1">
    <location>
        <begin position="1"/>
        <end position="19"/>
    </location>
</feature>
<feature type="chain" id="PRO_5008621255" description="Hint domain-containing protein" evidence="1">
    <location>
        <begin position="20"/>
        <end position="1347"/>
    </location>
</feature>
<dbReference type="InterPro" id="IPR022385">
    <property type="entry name" value="Rhs_assc_core"/>
</dbReference>
<dbReference type="NCBIfam" id="TIGR03696">
    <property type="entry name" value="Rhs_assc_core"/>
    <property type="match status" value="1"/>
</dbReference>
<dbReference type="PANTHER" id="PTHR32305">
    <property type="match status" value="1"/>
</dbReference>
<evidence type="ECO:0000313" key="3">
    <source>
        <dbReference type="EMBL" id="OCA74891.1"/>
    </source>
</evidence>
<feature type="domain" description="Hint" evidence="2">
    <location>
        <begin position="1103"/>
        <end position="1196"/>
    </location>
</feature>
<dbReference type="STRING" id="651561.BBI00_11350"/>
<protein>
    <recommendedName>
        <fullName evidence="2">Hint domain-containing protein</fullName>
    </recommendedName>
</protein>
<dbReference type="Gene3D" id="2.170.16.10">
    <property type="entry name" value="Hedgehog/Intein (Hint) domain"/>
    <property type="match status" value="1"/>
</dbReference>
<dbReference type="PROSITE" id="PS50818">
    <property type="entry name" value="INTEIN_C_TER"/>
    <property type="match status" value="1"/>
</dbReference>
<evidence type="ECO:0000259" key="2">
    <source>
        <dbReference type="SMART" id="SM00306"/>
    </source>
</evidence>
<comment type="caution">
    <text evidence="3">The sequence shown here is derived from an EMBL/GenBank/DDBJ whole genome shotgun (WGS) entry which is preliminary data.</text>
</comment>
<name>A0A1B8ZTI8_9FLAO</name>